<dbReference type="KEGG" id="saes:HBH39_01265"/>
<name>A0A6G9QGI8_9GAMM</name>
<gene>
    <name evidence="2" type="ORF">HBH39_01265</name>
</gene>
<dbReference type="EMBL" id="CP050313">
    <property type="protein sequence ID" value="QIR13283.1"/>
    <property type="molecule type" value="Genomic_DNA"/>
</dbReference>
<keyword evidence="1" id="KW-1133">Transmembrane helix</keyword>
<protein>
    <submittedName>
        <fullName evidence="2">Uncharacterized protein</fullName>
    </submittedName>
</protein>
<feature type="transmembrane region" description="Helical" evidence="1">
    <location>
        <begin position="7"/>
        <end position="26"/>
    </location>
</feature>
<keyword evidence="3" id="KW-1185">Reference proteome</keyword>
<dbReference type="RefSeq" id="WP_167674860.1">
    <property type="nucleotide sequence ID" value="NZ_CP050313.1"/>
</dbReference>
<feature type="transmembrane region" description="Helical" evidence="1">
    <location>
        <begin position="32"/>
        <end position="65"/>
    </location>
</feature>
<accession>A0A6G9QGI8</accession>
<keyword evidence="1" id="KW-0472">Membrane</keyword>
<reference evidence="2 3" key="1">
    <citation type="submission" date="2020-03" db="EMBL/GenBank/DDBJ databases">
        <title>Complete genome sequence of Shewanella sp.</title>
        <authorList>
            <person name="Kim Y.-S."/>
            <person name="Kim S.-J."/>
            <person name="Jung H.-K."/>
            <person name="Kim K.-H."/>
        </authorList>
    </citation>
    <scope>NUCLEOTIDE SEQUENCE [LARGE SCALE GENOMIC DNA]</scope>
    <source>
        <strain evidence="2 3">PN3F2</strain>
    </source>
</reference>
<evidence type="ECO:0000256" key="1">
    <source>
        <dbReference type="SAM" id="Phobius"/>
    </source>
</evidence>
<keyword evidence="1" id="KW-0812">Transmembrane</keyword>
<dbReference type="AlphaFoldDB" id="A0A6G9QGI8"/>
<dbReference type="Proteomes" id="UP000502608">
    <property type="component" value="Chromosome"/>
</dbReference>
<organism evidence="2 3">
    <name type="scientific">Shewanella aestuarii</name>
    <dbReference type="NCBI Taxonomy" id="1028752"/>
    <lineage>
        <taxon>Bacteria</taxon>
        <taxon>Pseudomonadati</taxon>
        <taxon>Pseudomonadota</taxon>
        <taxon>Gammaproteobacteria</taxon>
        <taxon>Alteromonadales</taxon>
        <taxon>Shewanellaceae</taxon>
        <taxon>Shewanella</taxon>
    </lineage>
</organism>
<evidence type="ECO:0000313" key="2">
    <source>
        <dbReference type="EMBL" id="QIR13283.1"/>
    </source>
</evidence>
<sequence>MSQQGSAGNVIAAIASLFWPGLGQLLQGRILAALLFFSITVVSYFFWVLIIPAIIGGIFHLWSIIDAARYASSSKPN</sequence>
<proteinExistence type="predicted"/>
<evidence type="ECO:0000313" key="3">
    <source>
        <dbReference type="Proteomes" id="UP000502608"/>
    </source>
</evidence>